<gene>
    <name evidence="1" type="ORF">GCM10010170_110450</name>
</gene>
<reference evidence="1 2" key="1">
    <citation type="journal article" date="2019" name="Int. J. Syst. Evol. Microbiol.">
        <title>The Global Catalogue of Microorganisms (GCM) 10K type strain sequencing project: providing services to taxonomists for standard genome sequencing and annotation.</title>
        <authorList>
            <consortium name="The Broad Institute Genomics Platform"/>
            <consortium name="The Broad Institute Genome Sequencing Center for Infectious Disease"/>
            <person name="Wu L."/>
            <person name="Ma J."/>
        </authorList>
    </citation>
    <scope>NUCLEOTIDE SEQUENCE [LARGE SCALE GENOMIC DNA]</scope>
    <source>
        <strain evidence="1 2">JCM 3272</strain>
    </source>
</reference>
<sequence length="374" mass="39884">MAGTFGASIQAALMRAAIEQHWAGGQVVTTDAVLRALLACQADDVRKLLEVAGELGTPVSYGMRHSAQDGPPPAQDHPEVEATLREAGWHAGRLPRGTSGRIEWSDGVRGVLGRALGHAARGGVTRAAAAHLVLAMLTEPGCRAVRMFPATGDRIAGRLAADPLLAEDALPHPRPDDLIARAGRDRRRTWSAGLVRRMERIGRYNPLWVEVEWARRRNAVRLGHGIVTVAHTVVALVDIEERVRLYDVRLPARDAAANTAGARLAEAGATLEGLLGHARVAGDDAELADLAAVEERMRERRWNDPLWSREVVAAERRAEGIALDAHHPCTGTTHLLAALLETAPAQTSAALDAVGALGVPGLIAADLERIGAAW</sequence>
<comment type="caution">
    <text evidence="1">The sequence shown here is derived from an EMBL/GenBank/DDBJ whole genome shotgun (WGS) entry which is preliminary data.</text>
</comment>
<organism evidence="1 2">
    <name type="scientific">Dactylosporangium salmoneum</name>
    <dbReference type="NCBI Taxonomy" id="53361"/>
    <lineage>
        <taxon>Bacteria</taxon>
        <taxon>Bacillati</taxon>
        <taxon>Actinomycetota</taxon>
        <taxon>Actinomycetes</taxon>
        <taxon>Micromonosporales</taxon>
        <taxon>Micromonosporaceae</taxon>
        <taxon>Dactylosporangium</taxon>
    </lineage>
</organism>
<dbReference type="RefSeq" id="WP_344620828.1">
    <property type="nucleotide sequence ID" value="NZ_BAAARV010000142.1"/>
</dbReference>
<accession>A0ABN3I727</accession>
<protein>
    <recommendedName>
        <fullName evidence="3">Clp R domain-containing protein</fullName>
    </recommendedName>
</protein>
<proteinExistence type="predicted"/>
<dbReference type="Proteomes" id="UP001501444">
    <property type="component" value="Unassembled WGS sequence"/>
</dbReference>
<evidence type="ECO:0000313" key="1">
    <source>
        <dbReference type="EMBL" id="GAA2395541.1"/>
    </source>
</evidence>
<dbReference type="Gene3D" id="1.10.1780.10">
    <property type="entry name" value="Clp, N-terminal domain"/>
    <property type="match status" value="2"/>
</dbReference>
<name>A0ABN3I727_9ACTN</name>
<keyword evidence="2" id="KW-1185">Reference proteome</keyword>
<dbReference type="EMBL" id="BAAARV010000142">
    <property type="protein sequence ID" value="GAA2395541.1"/>
    <property type="molecule type" value="Genomic_DNA"/>
</dbReference>
<dbReference type="InterPro" id="IPR036628">
    <property type="entry name" value="Clp_N_dom_sf"/>
</dbReference>
<evidence type="ECO:0000313" key="2">
    <source>
        <dbReference type="Proteomes" id="UP001501444"/>
    </source>
</evidence>
<evidence type="ECO:0008006" key="3">
    <source>
        <dbReference type="Google" id="ProtNLM"/>
    </source>
</evidence>